<gene>
    <name evidence="2" type="ORF">RhiirA5_417865</name>
</gene>
<feature type="coiled-coil region" evidence="1">
    <location>
        <begin position="16"/>
        <end position="50"/>
    </location>
</feature>
<proteinExistence type="predicted"/>
<organism evidence="2 3">
    <name type="scientific">Rhizophagus irregularis</name>
    <dbReference type="NCBI Taxonomy" id="588596"/>
    <lineage>
        <taxon>Eukaryota</taxon>
        <taxon>Fungi</taxon>
        <taxon>Fungi incertae sedis</taxon>
        <taxon>Mucoromycota</taxon>
        <taxon>Glomeromycotina</taxon>
        <taxon>Glomeromycetes</taxon>
        <taxon>Glomerales</taxon>
        <taxon>Glomeraceae</taxon>
        <taxon>Rhizophagus</taxon>
    </lineage>
</organism>
<dbReference type="Proteomes" id="UP000232722">
    <property type="component" value="Unassembled WGS sequence"/>
</dbReference>
<dbReference type="EMBL" id="LLXJ01000614">
    <property type="protein sequence ID" value="PKC07705.1"/>
    <property type="molecule type" value="Genomic_DNA"/>
</dbReference>
<sequence>MSQIAIDNGLYLLEKCTEIHNTCNKLTNENAQLRNELEQTIISSKKLSKEVKQLLTDVKNVSNLEWQIAFDKQHTQSLTTELERLKSQYLGIQSIGIASVEIVRRANLITSKKETLVLSSKSFELQVLKTKCGVFKQHLADTVEQSLMKKYQLLPEKQNNEMLGGGITELTHKLLLLIRSIYYKGKYNYFSDAVWGNNPIKKCDSFSVQETSPRTYTPPLDKN</sequence>
<accession>A0A2N0PLP4</accession>
<dbReference type="VEuPathDB" id="FungiDB:RhiirFUN_003769"/>
<reference evidence="2 3" key="2">
    <citation type="submission" date="2017-09" db="EMBL/GenBank/DDBJ databases">
        <title>Extensive intraspecific genome diversity in a model arbuscular mycorrhizal fungus.</title>
        <authorList>
            <person name="Chen E.C."/>
            <person name="Morin E."/>
            <person name="Beaudet D."/>
            <person name="Noel J."/>
            <person name="Ndikumana S."/>
            <person name="Charron P."/>
            <person name="St-Onge C."/>
            <person name="Giorgi J."/>
            <person name="Grigoriev I.V."/>
            <person name="Roux C."/>
            <person name="Martin F.M."/>
            <person name="Corradi N."/>
        </authorList>
    </citation>
    <scope>NUCLEOTIDE SEQUENCE [LARGE SCALE GENOMIC DNA]</scope>
    <source>
        <strain evidence="2 3">A5</strain>
    </source>
</reference>
<dbReference type="VEuPathDB" id="FungiDB:FUN_021843"/>
<keyword evidence="1" id="KW-0175">Coiled coil</keyword>
<dbReference type="AlphaFoldDB" id="A0A2N0PLP4"/>
<comment type="caution">
    <text evidence="2">The sequence shown here is derived from an EMBL/GenBank/DDBJ whole genome shotgun (WGS) entry which is preliminary data.</text>
</comment>
<evidence type="ECO:0000313" key="3">
    <source>
        <dbReference type="Proteomes" id="UP000232722"/>
    </source>
</evidence>
<evidence type="ECO:0000256" key="1">
    <source>
        <dbReference type="SAM" id="Coils"/>
    </source>
</evidence>
<protein>
    <submittedName>
        <fullName evidence="2">Uncharacterized protein</fullName>
    </submittedName>
</protein>
<reference evidence="2 3" key="1">
    <citation type="submission" date="2016-04" db="EMBL/GenBank/DDBJ databases">
        <title>Genome analyses suggest a sexual origin of heterokaryosis in a supposedly ancient asexual fungus.</title>
        <authorList>
            <person name="Ropars J."/>
            <person name="Sedzielewska K."/>
            <person name="Noel J."/>
            <person name="Charron P."/>
            <person name="Farinelli L."/>
            <person name="Marton T."/>
            <person name="Kruger M."/>
            <person name="Pelin A."/>
            <person name="Brachmann A."/>
            <person name="Corradi N."/>
        </authorList>
    </citation>
    <scope>NUCLEOTIDE SEQUENCE [LARGE SCALE GENOMIC DNA]</scope>
    <source>
        <strain evidence="2 3">A5</strain>
    </source>
</reference>
<name>A0A2N0PLP4_9GLOM</name>
<evidence type="ECO:0000313" key="2">
    <source>
        <dbReference type="EMBL" id="PKC07705.1"/>
    </source>
</evidence>